<dbReference type="PROSITE" id="PS51257">
    <property type="entry name" value="PROKAR_LIPOPROTEIN"/>
    <property type="match status" value="1"/>
</dbReference>
<dbReference type="EMBL" id="JABACJ020000006">
    <property type="protein sequence ID" value="MBU3875912.1"/>
    <property type="molecule type" value="Genomic_DNA"/>
</dbReference>
<protein>
    <recommendedName>
        <fullName evidence="3">Lipoprotein</fullName>
    </recommendedName>
</protein>
<sequence>MKKGILTLVAAGFISFMISGCIMNTGAKVYDNDEIIAEEYNSYNLYKSSQYIEGNCLTGSAEKLEGMGMVWIFDAPEEVDVNMEGKVTVSSGKAKLVMIAPDDTLTVLREYTGDSKEPHEFTDTFRVERGRNRIKLIGAKDTRIEYEISIDQGEMKTFGD</sequence>
<dbReference type="Proteomes" id="UP000723714">
    <property type="component" value="Unassembled WGS sequence"/>
</dbReference>
<dbReference type="RefSeq" id="WP_216240932.1">
    <property type="nucleotide sequence ID" value="NZ_JABACJ020000006.1"/>
</dbReference>
<gene>
    <name evidence="1" type="ORF">HGO97_008805</name>
</gene>
<organism evidence="1 2">
    <name type="scientific">Faecalicatena faecalis</name>
    <dbReference type="NCBI Taxonomy" id="2726362"/>
    <lineage>
        <taxon>Bacteria</taxon>
        <taxon>Bacillati</taxon>
        <taxon>Bacillota</taxon>
        <taxon>Clostridia</taxon>
        <taxon>Lachnospirales</taxon>
        <taxon>Lachnospiraceae</taxon>
        <taxon>Faecalicatena</taxon>
    </lineage>
</organism>
<proteinExistence type="predicted"/>
<comment type="caution">
    <text evidence="1">The sequence shown here is derived from an EMBL/GenBank/DDBJ whole genome shotgun (WGS) entry which is preliminary data.</text>
</comment>
<evidence type="ECO:0000313" key="1">
    <source>
        <dbReference type="EMBL" id="MBU3875912.1"/>
    </source>
</evidence>
<name>A0ABS6D2U3_9FIRM</name>
<accession>A0ABS6D2U3</accession>
<reference evidence="1 2" key="1">
    <citation type="submission" date="2021-06" db="EMBL/GenBank/DDBJ databases">
        <title>Faecalicatena sp. nov. isolated from porcine feces.</title>
        <authorList>
            <person name="Oh B.S."/>
            <person name="Lee J.H."/>
        </authorList>
    </citation>
    <scope>NUCLEOTIDE SEQUENCE [LARGE SCALE GENOMIC DNA]</scope>
    <source>
        <strain evidence="1 2">AGMB00832</strain>
    </source>
</reference>
<evidence type="ECO:0008006" key="3">
    <source>
        <dbReference type="Google" id="ProtNLM"/>
    </source>
</evidence>
<keyword evidence="2" id="KW-1185">Reference proteome</keyword>
<evidence type="ECO:0000313" key="2">
    <source>
        <dbReference type="Proteomes" id="UP000723714"/>
    </source>
</evidence>